<feature type="compositionally biased region" description="Gly residues" evidence="1">
    <location>
        <begin position="226"/>
        <end position="236"/>
    </location>
</feature>
<feature type="region of interest" description="Disordered" evidence="1">
    <location>
        <begin position="219"/>
        <end position="382"/>
    </location>
</feature>
<feature type="compositionally biased region" description="Basic residues" evidence="1">
    <location>
        <begin position="304"/>
        <end position="322"/>
    </location>
</feature>
<protein>
    <submittedName>
        <fullName evidence="2">Putative indole-3-acetic acid-amido synthetase GH3.1</fullName>
    </submittedName>
</protein>
<dbReference type="AlphaFoldDB" id="A0A1D6NAU5"/>
<reference evidence="2" key="1">
    <citation type="submission" date="2015-12" db="EMBL/GenBank/DDBJ databases">
        <title>Update maize B73 reference genome by single molecule sequencing technologies.</title>
        <authorList>
            <consortium name="Maize Genome Sequencing Project"/>
            <person name="Ware D."/>
        </authorList>
    </citation>
    <scope>NUCLEOTIDE SEQUENCE [LARGE SCALE GENOMIC DNA]</scope>
    <source>
        <tissue evidence="2">Seedling</tissue>
    </source>
</reference>
<feature type="region of interest" description="Disordered" evidence="1">
    <location>
        <begin position="52"/>
        <end position="153"/>
    </location>
</feature>
<feature type="compositionally biased region" description="Basic and acidic residues" evidence="1">
    <location>
        <begin position="87"/>
        <end position="97"/>
    </location>
</feature>
<name>A0A1D6NAU5_MAIZE</name>
<feature type="compositionally biased region" description="Basic residues" evidence="1">
    <location>
        <begin position="250"/>
        <end position="261"/>
    </location>
</feature>
<feature type="compositionally biased region" description="Basic and acidic residues" evidence="1">
    <location>
        <begin position="272"/>
        <end position="285"/>
    </location>
</feature>
<sequence length="436" mass="46338">MAPTTATAAAVGTKATALGVAACERDVEKLEFIEDKTRNFDAEQVRVLAEIRPGGPRRGAPRRRRLRVGPAPRHPLPAAPLAGARARPPDGHPERQGHGAVHPGGRGRGAEARRRPRGLGGGRVRQGELGGHHHPGVAQHQVPGRDRDGRHGAVHPDAQVLQRRAAHGVHHVRVLRVLLRPQPPPHVRPVGGVLHHHAQHGLLRAAAARPGRCAAVQGRPAAAAAGPGGRRGGQGLRAGDHHLRGALPLPRRRHPARHRLPQRGAAVPLRAPQERAPQRRFRQDGRGGAAGRRGARGAPAGALRRGHRRVHEPGGRHHHPGPLRRVLGAHGAGGRGVARRSRLRALLPGDGGGPERGVQAGPQRGRHRAAGDPGGARRHVRGGDGLRHLARRLYQPVQGAEVRVVRTHHRAAQLQGGVQPLQPGVPHVQPAQEVMT</sequence>
<organism evidence="2">
    <name type="scientific">Zea mays</name>
    <name type="common">Maize</name>
    <dbReference type="NCBI Taxonomy" id="4577"/>
    <lineage>
        <taxon>Eukaryota</taxon>
        <taxon>Viridiplantae</taxon>
        <taxon>Streptophyta</taxon>
        <taxon>Embryophyta</taxon>
        <taxon>Tracheophyta</taxon>
        <taxon>Spermatophyta</taxon>
        <taxon>Magnoliopsida</taxon>
        <taxon>Liliopsida</taxon>
        <taxon>Poales</taxon>
        <taxon>Poaceae</taxon>
        <taxon>PACMAD clade</taxon>
        <taxon>Panicoideae</taxon>
        <taxon>Andropogonodae</taxon>
        <taxon>Andropogoneae</taxon>
        <taxon>Tripsacinae</taxon>
        <taxon>Zea</taxon>
    </lineage>
</organism>
<gene>
    <name evidence="2" type="ORF">ZEAMMB73_Zm00001d043350</name>
</gene>
<accession>A0A1D6NAU5</accession>
<evidence type="ECO:0000313" key="2">
    <source>
        <dbReference type="EMBL" id="ONM37661.1"/>
    </source>
</evidence>
<dbReference type="EMBL" id="CM007649">
    <property type="protein sequence ID" value="ONM37661.1"/>
    <property type="molecule type" value="Genomic_DNA"/>
</dbReference>
<evidence type="ECO:0000256" key="1">
    <source>
        <dbReference type="SAM" id="MobiDB-lite"/>
    </source>
</evidence>
<proteinExistence type="predicted"/>